<keyword evidence="6" id="KW-0238">DNA-binding</keyword>
<evidence type="ECO:0000256" key="6">
    <source>
        <dbReference type="ARBA" id="ARBA00023125"/>
    </source>
</evidence>
<dbReference type="SMART" id="SM00487">
    <property type="entry name" value="DEXDc"/>
    <property type="match status" value="1"/>
</dbReference>
<dbReference type="InterPro" id="IPR033454">
    <property type="entry name" value="RecG_wedge"/>
</dbReference>
<dbReference type="InterPro" id="IPR001650">
    <property type="entry name" value="Helicase_C-like"/>
</dbReference>
<dbReference type="InterPro" id="IPR047112">
    <property type="entry name" value="RecG/Mfd"/>
</dbReference>
<dbReference type="InterPro" id="IPR027417">
    <property type="entry name" value="P-loop_NTPase"/>
</dbReference>
<dbReference type="GO" id="GO:0016787">
    <property type="term" value="F:hydrolase activity"/>
    <property type="evidence" value="ECO:0007669"/>
    <property type="project" value="UniProtKB-KW"/>
</dbReference>
<evidence type="ECO:0000259" key="10">
    <source>
        <dbReference type="PROSITE" id="PS51194"/>
    </source>
</evidence>
<dbReference type="Pfam" id="PF17191">
    <property type="entry name" value="RecG_wedge"/>
    <property type="match status" value="1"/>
</dbReference>
<dbReference type="Pfam" id="PF19833">
    <property type="entry name" value="RecG_dom3_C"/>
    <property type="match status" value="1"/>
</dbReference>
<dbReference type="GO" id="GO:0003678">
    <property type="term" value="F:DNA helicase activity"/>
    <property type="evidence" value="ECO:0007669"/>
    <property type="project" value="TreeGrafter"/>
</dbReference>
<keyword evidence="1" id="KW-0547">Nucleotide-binding</keyword>
<evidence type="ECO:0000313" key="11">
    <source>
        <dbReference type="EMBL" id="PIT97430.1"/>
    </source>
</evidence>
<dbReference type="GO" id="GO:0005524">
    <property type="term" value="F:ATP binding"/>
    <property type="evidence" value="ECO:0007669"/>
    <property type="project" value="UniProtKB-KW"/>
</dbReference>
<evidence type="ECO:0000256" key="8">
    <source>
        <dbReference type="ARBA" id="ARBA00049819"/>
    </source>
</evidence>
<evidence type="ECO:0000313" key="12">
    <source>
        <dbReference type="Proteomes" id="UP000228596"/>
    </source>
</evidence>
<dbReference type="SMART" id="SM00490">
    <property type="entry name" value="HELICc"/>
    <property type="match status" value="1"/>
</dbReference>
<dbReference type="PANTHER" id="PTHR47964:SF1">
    <property type="entry name" value="ATP-DEPENDENT DNA HELICASE HOMOLOG RECG, CHLOROPLASTIC"/>
    <property type="match status" value="1"/>
</dbReference>
<proteinExistence type="predicted"/>
<protein>
    <recommendedName>
        <fullName evidence="8">Probable DNA 3'-5' helicase RecG</fullName>
    </recommendedName>
</protein>
<keyword evidence="2" id="KW-0227">DNA damage</keyword>
<evidence type="ECO:0000256" key="5">
    <source>
        <dbReference type="ARBA" id="ARBA00022840"/>
    </source>
</evidence>
<dbReference type="PROSITE" id="PS51194">
    <property type="entry name" value="HELICASE_CTER"/>
    <property type="match status" value="1"/>
</dbReference>
<dbReference type="Pfam" id="PF00270">
    <property type="entry name" value="DEAD"/>
    <property type="match status" value="1"/>
</dbReference>
<dbReference type="SUPFAM" id="SSF50249">
    <property type="entry name" value="Nucleic acid-binding proteins"/>
    <property type="match status" value="1"/>
</dbReference>
<keyword evidence="7" id="KW-0234">DNA repair</keyword>
<sequence length="671" mass="75994">MGIAKNKLSLKDPIIKVIGVGEKRAKAFYRVGINNVGDLVNHLPRKFINLNDFVKIADLKKSTEEDVVVKGRVRSVSSKRSFRRRMSIVNALIEDNSGQIEAVWFNQPFIQQSLNNNKLADEFFFGRVEFSQFTKRYYLNNPTVFSTLGIFPVYSKAKNITDKQINNLIKFVLSKVGKIPDPIEKITSKYNLVELNSAYQNIHFAKNINDYFAAKRRLNFNGLLKYILAGKVLVNEGRKLKAPKIKIDRVMLQSFISNLPFSLTADQKGAITEILHDLGNNLPMNRILVGDVGSGKTIVALVSVLAVIKSGKRVVWLSPTEILAHQHFETAKGFFKNLEIEIGLLTSSHKSNLSGDLIIATHAAFFRSGEFKNLGLLIVDEQHRFGVEQRQKLSEDSKHSPHFLSMTATPIPRTIAHIVYGNLSISEIRMKPKNRLPVKTYFVPERKRTDGYKFILDLINKGQQIYIVCPAIEEQEESELKSVKAEFEKIKKSLLGKCKVGTVHGKMKAKEKNETIKKFSKGKIDILVATSVVEVGIDIHRATVMVIEDAERFGLAQLHQLRGRVGRRDLQSYCFIYSSSLNNDKAKVRLSYFCRENDGFALSEKDLQLRGPGSLMGFEQSGFSDFRFSWLEDKKLVEKAKLAAEEIIKNESDFPIILREAKSLLLTKHLE</sequence>
<dbReference type="EMBL" id="PEZV01000010">
    <property type="protein sequence ID" value="PIT97430.1"/>
    <property type="molecule type" value="Genomic_DNA"/>
</dbReference>
<dbReference type="AlphaFoldDB" id="A0A2M6WXB2"/>
<reference evidence="12" key="1">
    <citation type="submission" date="2017-09" db="EMBL/GenBank/DDBJ databases">
        <title>Depth-based differentiation of microbial function through sediment-hosted aquifers and enrichment of novel symbionts in the deep terrestrial subsurface.</title>
        <authorList>
            <person name="Probst A.J."/>
            <person name="Ladd B."/>
            <person name="Jarett J.K."/>
            <person name="Geller-Mcgrath D.E."/>
            <person name="Sieber C.M.K."/>
            <person name="Emerson J.B."/>
            <person name="Anantharaman K."/>
            <person name="Thomas B.C."/>
            <person name="Malmstrom R."/>
            <person name="Stieglmeier M."/>
            <person name="Klingl A."/>
            <person name="Woyke T."/>
            <person name="Ryan C.M."/>
            <person name="Banfield J.F."/>
        </authorList>
    </citation>
    <scope>NUCLEOTIDE SEQUENCE [LARGE SCALE GENOMIC DNA]</scope>
</reference>
<dbReference type="PANTHER" id="PTHR47964">
    <property type="entry name" value="ATP-DEPENDENT DNA HELICASE HOMOLOG RECG, CHLOROPLASTIC"/>
    <property type="match status" value="1"/>
</dbReference>
<comment type="caution">
    <text evidence="11">The sequence shown here is derived from an EMBL/GenBank/DDBJ whole genome shotgun (WGS) entry which is preliminary data.</text>
</comment>
<dbReference type="Proteomes" id="UP000228596">
    <property type="component" value="Unassembled WGS sequence"/>
</dbReference>
<evidence type="ECO:0000256" key="1">
    <source>
        <dbReference type="ARBA" id="ARBA00022741"/>
    </source>
</evidence>
<evidence type="ECO:0000256" key="4">
    <source>
        <dbReference type="ARBA" id="ARBA00022806"/>
    </source>
</evidence>
<dbReference type="InterPro" id="IPR014001">
    <property type="entry name" value="Helicase_ATP-bd"/>
</dbReference>
<dbReference type="InterPro" id="IPR045562">
    <property type="entry name" value="RecG_dom3_C"/>
</dbReference>
<organism evidence="11 12">
    <name type="scientific">Candidatus Berkelbacteria bacterium CG10_big_fil_rev_8_21_14_0_10_41_12</name>
    <dbReference type="NCBI Taxonomy" id="1974513"/>
    <lineage>
        <taxon>Bacteria</taxon>
        <taxon>Candidatus Berkelbacteria</taxon>
    </lineage>
</organism>
<keyword evidence="3" id="KW-0378">Hydrolase</keyword>
<dbReference type="InterPro" id="IPR011545">
    <property type="entry name" value="DEAD/DEAH_box_helicase_dom"/>
</dbReference>
<dbReference type="GO" id="GO:0003677">
    <property type="term" value="F:DNA binding"/>
    <property type="evidence" value="ECO:0007669"/>
    <property type="project" value="UniProtKB-KW"/>
</dbReference>
<evidence type="ECO:0000259" key="9">
    <source>
        <dbReference type="PROSITE" id="PS51192"/>
    </source>
</evidence>
<dbReference type="SUPFAM" id="SSF52540">
    <property type="entry name" value="P-loop containing nucleoside triphosphate hydrolases"/>
    <property type="match status" value="2"/>
</dbReference>
<gene>
    <name evidence="11" type="ORF">COT77_01390</name>
</gene>
<accession>A0A2M6WXB2</accession>
<feature type="domain" description="Helicase ATP-binding" evidence="9">
    <location>
        <begin position="277"/>
        <end position="428"/>
    </location>
</feature>
<dbReference type="PROSITE" id="PS51192">
    <property type="entry name" value="HELICASE_ATP_BIND_1"/>
    <property type="match status" value="1"/>
</dbReference>
<evidence type="ECO:0000256" key="2">
    <source>
        <dbReference type="ARBA" id="ARBA00022763"/>
    </source>
</evidence>
<keyword evidence="4 11" id="KW-0347">Helicase</keyword>
<evidence type="ECO:0000256" key="7">
    <source>
        <dbReference type="ARBA" id="ARBA00023204"/>
    </source>
</evidence>
<feature type="domain" description="Helicase C-terminal" evidence="10">
    <location>
        <begin position="450"/>
        <end position="613"/>
    </location>
</feature>
<keyword evidence="5" id="KW-0067">ATP-binding</keyword>
<dbReference type="InterPro" id="IPR012340">
    <property type="entry name" value="NA-bd_OB-fold"/>
</dbReference>
<dbReference type="Gene3D" id="2.40.50.140">
    <property type="entry name" value="Nucleic acid-binding proteins"/>
    <property type="match status" value="1"/>
</dbReference>
<evidence type="ECO:0000256" key="3">
    <source>
        <dbReference type="ARBA" id="ARBA00022801"/>
    </source>
</evidence>
<name>A0A2M6WXB2_9BACT</name>
<dbReference type="CDD" id="cd04488">
    <property type="entry name" value="RecG_wedge_OBF"/>
    <property type="match status" value="1"/>
</dbReference>
<dbReference type="Pfam" id="PF00271">
    <property type="entry name" value="Helicase_C"/>
    <property type="match status" value="1"/>
</dbReference>
<dbReference type="Gene3D" id="3.40.50.300">
    <property type="entry name" value="P-loop containing nucleotide triphosphate hydrolases"/>
    <property type="match status" value="2"/>
</dbReference>
<dbReference type="GO" id="GO:0006281">
    <property type="term" value="P:DNA repair"/>
    <property type="evidence" value="ECO:0007669"/>
    <property type="project" value="UniProtKB-KW"/>
</dbReference>